<proteinExistence type="predicted"/>
<evidence type="ECO:0008006" key="3">
    <source>
        <dbReference type="Google" id="ProtNLM"/>
    </source>
</evidence>
<dbReference type="PROSITE" id="PS51257">
    <property type="entry name" value="PROKAR_LIPOPROTEIN"/>
    <property type="match status" value="1"/>
</dbReference>
<organism evidence="1 2">
    <name type="scientific">Arenimonas metalli CF5-1</name>
    <dbReference type="NCBI Taxonomy" id="1384056"/>
    <lineage>
        <taxon>Bacteria</taxon>
        <taxon>Pseudomonadati</taxon>
        <taxon>Pseudomonadota</taxon>
        <taxon>Gammaproteobacteria</taxon>
        <taxon>Lysobacterales</taxon>
        <taxon>Lysobacteraceae</taxon>
        <taxon>Arenimonas</taxon>
    </lineage>
</organism>
<keyword evidence="2" id="KW-1185">Reference proteome</keyword>
<dbReference type="Proteomes" id="UP000029393">
    <property type="component" value="Unassembled WGS sequence"/>
</dbReference>
<dbReference type="EMBL" id="AVCK01000064">
    <property type="protein sequence ID" value="KFN41581.1"/>
    <property type="molecule type" value="Genomic_DNA"/>
</dbReference>
<evidence type="ECO:0000313" key="2">
    <source>
        <dbReference type="Proteomes" id="UP000029393"/>
    </source>
</evidence>
<evidence type="ECO:0000313" key="1">
    <source>
        <dbReference type="EMBL" id="KFN41581.1"/>
    </source>
</evidence>
<sequence length="231" mass="25563">MKRLLLPAVLLLAACQPQEVDPAYDEAKGAELLAAYEAARADGDFEIAEARGDELRQRHGETKAAATMRETLEQVRVEAEAMRERRRLVQLWDYQANPAAGGIQHTAGLYSRVAVDPETGRGLAIPDAQLILRRHPEWGESAYLVLTQKTLQCGPPCRLKIRFDDGETLSFEGDPADTGTGPALFIVDRDRFLAAMTEATRVRIELPRSGALVPVFEFEVGGFQPARHLRD</sequence>
<reference evidence="1 2" key="1">
    <citation type="submission" date="2013-09" db="EMBL/GenBank/DDBJ databases">
        <title>Genome sequencing of Arenimonas metalli.</title>
        <authorList>
            <person name="Chen F."/>
            <person name="Wang G."/>
        </authorList>
    </citation>
    <scope>NUCLEOTIDE SEQUENCE [LARGE SCALE GENOMIC DNA]</scope>
    <source>
        <strain evidence="1 2">CF5-1</strain>
    </source>
</reference>
<dbReference type="eggNOG" id="COG3064">
    <property type="taxonomic scope" value="Bacteria"/>
</dbReference>
<dbReference type="OrthoDB" id="5948002at2"/>
<protein>
    <recommendedName>
        <fullName evidence="3">Lipoprotein</fullName>
    </recommendedName>
</protein>
<dbReference type="RefSeq" id="WP_052575494.1">
    <property type="nucleotide sequence ID" value="NZ_AVCK01000064.1"/>
</dbReference>
<dbReference type="STRING" id="1384056.N787_05770"/>
<accession>A0A091AQD8</accession>
<gene>
    <name evidence="1" type="ORF">N787_05770</name>
</gene>
<comment type="caution">
    <text evidence="1">The sequence shown here is derived from an EMBL/GenBank/DDBJ whole genome shotgun (WGS) entry which is preliminary data.</text>
</comment>
<dbReference type="AlphaFoldDB" id="A0A091AQD8"/>
<dbReference type="PATRIC" id="fig|1384056.3.peg.2669"/>
<name>A0A091AQD8_9GAMM</name>